<gene>
    <name evidence="1" type="ORF">MOC45_21395</name>
</gene>
<dbReference type="Proteomes" id="UP001070352">
    <property type="component" value="Unassembled WGS sequence"/>
</dbReference>
<accession>A0A9Q4DS93</accession>
<evidence type="ECO:0000313" key="2">
    <source>
        <dbReference type="Proteomes" id="UP001070352"/>
    </source>
</evidence>
<comment type="caution">
    <text evidence="1">The sequence shown here is derived from an EMBL/GenBank/DDBJ whole genome shotgun (WGS) entry which is preliminary data.</text>
</comment>
<reference evidence="1" key="1">
    <citation type="submission" date="2022-02" db="EMBL/GenBank/DDBJ databases">
        <title>Crop Bioprotection Bacillus Genome Sequencing.</title>
        <authorList>
            <person name="Dunlap C."/>
        </authorList>
    </citation>
    <scope>NUCLEOTIDE SEQUENCE</scope>
    <source>
        <strain evidence="1">M18B4</strain>
    </source>
</reference>
<dbReference type="EMBL" id="JALANJ010000055">
    <property type="protein sequence ID" value="MCY8123099.1"/>
    <property type="molecule type" value="Genomic_DNA"/>
</dbReference>
<evidence type="ECO:0000313" key="1">
    <source>
        <dbReference type="EMBL" id="MCY8123099.1"/>
    </source>
</evidence>
<proteinExistence type="predicted"/>
<sequence length="131" mass="14719">MISYYPYGYEMYISRQQQPAMLWTPSEAAQYLAQYRGQYIRTSITGFGVVIAQLTDYNPTTGTVDLNVYFTPGRPPSFMRVNRQDLTAIVPLGFQPPPEILAQPAPAPAPTPTTPAKPAFCSWMPWHPMCL</sequence>
<dbReference type="AlphaFoldDB" id="A0A9Q4DS93"/>
<organism evidence="1 2">
    <name type="scientific">Bacillus spizizenii</name>
    <name type="common">Bacillus subtilis subsp. spizizenii</name>
    <dbReference type="NCBI Taxonomy" id="96241"/>
    <lineage>
        <taxon>Bacteria</taxon>
        <taxon>Bacillati</taxon>
        <taxon>Bacillota</taxon>
        <taxon>Bacilli</taxon>
        <taxon>Bacillales</taxon>
        <taxon>Bacillaceae</taxon>
        <taxon>Bacillus</taxon>
    </lineage>
</organism>
<protein>
    <submittedName>
        <fullName evidence="1">Uncharacterized protein</fullName>
    </submittedName>
</protein>
<name>A0A9Q4DS93_BACSC</name>